<dbReference type="InterPro" id="IPR011123">
    <property type="entry name" value="Y_Y_Y"/>
</dbReference>
<dbReference type="SUPFAM" id="SSF63829">
    <property type="entry name" value="Calcium-dependent phosphotriesterase"/>
    <property type="match status" value="2"/>
</dbReference>
<accession>A0ABW1EG08</accession>
<dbReference type="InterPro" id="IPR015943">
    <property type="entry name" value="WD40/YVTN_repeat-like_dom_sf"/>
</dbReference>
<dbReference type="CDD" id="cd16917">
    <property type="entry name" value="HATPase_UhpB-NarQ-NarX-like"/>
    <property type="match status" value="1"/>
</dbReference>
<protein>
    <submittedName>
        <fullName evidence="6">Two-component regulator propeller domain-containing protein</fullName>
    </submittedName>
</protein>
<dbReference type="InterPro" id="IPR011712">
    <property type="entry name" value="Sig_transdc_His_kin_sub3_dim/P"/>
</dbReference>
<evidence type="ECO:0000313" key="6">
    <source>
        <dbReference type="EMBL" id="MFC5862904.1"/>
    </source>
</evidence>
<dbReference type="InterPro" id="IPR003594">
    <property type="entry name" value="HATPase_dom"/>
</dbReference>
<gene>
    <name evidence="6" type="ORF">ACFPT7_11420</name>
</gene>
<evidence type="ECO:0000256" key="2">
    <source>
        <dbReference type="ARBA" id="ARBA00022777"/>
    </source>
</evidence>
<name>A0ABW1EG08_9BACT</name>
<dbReference type="InterPro" id="IPR050482">
    <property type="entry name" value="Sensor_HK_TwoCompSys"/>
</dbReference>
<dbReference type="PANTHER" id="PTHR24421">
    <property type="entry name" value="NITRATE/NITRITE SENSOR PROTEIN NARX-RELATED"/>
    <property type="match status" value="1"/>
</dbReference>
<keyword evidence="3" id="KW-0902">Two-component regulatory system</keyword>
<keyword evidence="4" id="KW-1133">Transmembrane helix</keyword>
<evidence type="ECO:0000256" key="4">
    <source>
        <dbReference type="SAM" id="Phobius"/>
    </source>
</evidence>
<keyword evidence="1" id="KW-0808">Transferase</keyword>
<evidence type="ECO:0000256" key="3">
    <source>
        <dbReference type="ARBA" id="ARBA00023012"/>
    </source>
</evidence>
<dbReference type="InterPro" id="IPR013783">
    <property type="entry name" value="Ig-like_fold"/>
</dbReference>
<proteinExistence type="predicted"/>
<dbReference type="Proteomes" id="UP001596091">
    <property type="component" value="Unassembled WGS sequence"/>
</dbReference>
<comment type="caution">
    <text evidence="6">The sequence shown here is derived from an EMBL/GenBank/DDBJ whole genome shotgun (WGS) entry which is preliminary data.</text>
</comment>
<keyword evidence="4" id="KW-0812">Transmembrane</keyword>
<dbReference type="SMART" id="SM00387">
    <property type="entry name" value="HATPase_c"/>
    <property type="match status" value="1"/>
</dbReference>
<reference evidence="7" key="1">
    <citation type="journal article" date="2019" name="Int. J. Syst. Evol. Microbiol.">
        <title>The Global Catalogue of Microorganisms (GCM) 10K type strain sequencing project: providing services to taxonomists for standard genome sequencing and annotation.</title>
        <authorList>
            <consortium name="The Broad Institute Genomics Platform"/>
            <consortium name="The Broad Institute Genome Sequencing Center for Infectious Disease"/>
            <person name="Wu L."/>
            <person name="Ma J."/>
        </authorList>
    </citation>
    <scope>NUCLEOTIDE SEQUENCE [LARGE SCALE GENOMIC DNA]</scope>
    <source>
        <strain evidence="7">JCM 4087</strain>
    </source>
</reference>
<dbReference type="Pfam" id="PF07730">
    <property type="entry name" value="HisKA_3"/>
    <property type="match status" value="1"/>
</dbReference>
<feature type="transmembrane region" description="Helical" evidence="4">
    <location>
        <begin position="746"/>
        <end position="764"/>
    </location>
</feature>
<dbReference type="Pfam" id="PF02518">
    <property type="entry name" value="HATPase_c"/>
    <property type="match status" value="1"/>
</dbReference>
<evidence type="ECO:0000259" key="5">
    <source>
        <dbReference type="SMART" id="SM00387"/>
    </source>
</evidence>
<evidence type="ECO:0000256" key="1">
    <source>
        <dbReference type="ARBA" id="ARBA00022679"/>
    </source>
</evidence>
<dbReference type="Gene3D" id="3.30.565.10">
    <property type="entry name" value="Histidine kinase-like ATPase, C-terminal domain"/>
    <property type="match status" value="1"/>
</dbReference>
<evidence type="ECO:0000313" key="7">
    <source>
        <dbReference type="Proteomes" id="UP001596091"/>
    </source>
</evidence>
<dbReference type="InterPro" id="IPR011110">
    <property type="entry name" value="Reg_prop"/>
</dbReference>
<dbReference type="Gene3D" id="2.60.40.10">
    <property type="entry name" value="Immunoglobulins"/>
    <property type="match status" value="1"/>
</dbReference>
<dbReference type="Gene3D" id="1.20.5.1930">
    <property type="match status" value="1"/>
</dbReference>
<dbReference type="PANTHER" id="PTHR24421:SF62">
    <property type="entry name" value="SENSORY TRANSDUCTION HISTIDINE KINASE"/>
    <property type="match status" value="1"/>
</dbReference>
<dbReference type="EMBL" id="JBHSPH010000003">
    <property type="protein sequence ID" value="MFC5862904.1"/>
    <property type="molecule type" value="Genomic_DNA"/>
</dbReference>
<dbReference type="Pfam" id="PF07495">
    <property type="entry name" value="Y_Y_Y"/>
    <property type="match status" value="1"/>
</dbReference>
<sequence>MSNLVAFVVLAFVCLGSMVGRCSNPKISQYVHDDWNSEKGFLGGAVNTICQSSDGYLWIGTERGLVRFDGYTFALIQRPIPDLPPIGSVRALINDANGTLWIQSEGLGLVLYHNGHFEEATSSLQLQESTVIALARNQTGDLLFSGPDNMVLQHHNYALQTLIDADRIPGTIISLAQTRDGSLWMGTQDDGLYRSDNGHYSLISPFTDTAIVSLLPAEGGSILIGTDDGLLRWNDGVLTSLSTRWTKGTLQVLSMMRDSDGDVWVGTTHGLWRLENYDEAIQVRTISNPDGPVRALYQDHDGGIWLGIARGIERFHEGLFRTFSTAEGVPSDNNGPVYVDNVGRTWFAPISGGLDWLQDGTLHHLANTDLDGDVIYSIDGRKGEIWLGRQTGGLTLLKESSKSLKTPSFSIHNYTTTQGLAQNSIFSVRCNPDGSVWAGSLNAGVSLWKNGTFIRYTTAQGMPSNSVNSIVESQAGTIWFATPNGLGSFSNGKWHRYTTSDGLPSLNVFSLFGDGHGVLWIATAAGVAYEIQGKFHTLYNSPALLNEPIFGIAQDGLGNLWFSTSDHILEVNRDKLLSGSLDDSDVESFGPKDGLRDIEGVRRDRSLVSDGLGRIWVSLSRGLAVADPIRNLRNAIPGSVRIDSMLAGSDAINLHGSLKIAPGTRTIIFNYASTNLSDLDRVRYRYTLDGSGQGWSRIIDSRQVVFSNLEPGKYRFRVVASSVNELWNGPEADVSFQISPEAWQTWWFRVGCLIAILLVIATLYKLRVTHLTRQLNMRFQERLAERTRIAQDLHDTLLQGVLSASMQLDLVEDRLPENSPARSRLHRVLQLMRQVIDEGRRALSGLRNDGIAAPLLEQALSQLKHDFPIDENIFYRVLVRGDSRPLHPIVRDGVWHIGREAVVNAVLHSGATFIEVDVEYLRKSLRLLIRDDGRGMDPKILESGRKGHWGLIGIRERSEAIGATVTLRSRVGAGTEVELTVPGAIAFADGSTRRSVHWIMNSLQPKRYKERQTNSREDSHD</sequence>
<dbReference type="Gene3D" id="2.130.10.10">
    <property type="entry name" value="YVTN repeat-like/Quinoprotein amine dehydrogenase"/>
    <property type="match status" value="2"/>
</dbReference>
<keyword evidence="4" id="KW-0472">Membrane</keyword>
<dbReference type="RefSeq" id="WP_377819500.1">
    <property type="nucleotide sequence ID" value="NZ_JAGSYH010000005.1"/>
</dbReference>
<dbReference type="SUPFAM" id="SSF55874">
    <property type="entry name" value="ATPase domain of HSP90 chaperone/DNA topoisomerase II/histidine kinase"/>
    <property type="match status" value="1"/>
</dbReference>
<dbReference type="Pfam" id="PF07494">
    <property type="entry name" value="Reg_prop"/>
    <property type="match status" value="4"/>
</dbReference>
<feature type="domain" description="Histidine kinase/HSP90-like ATPase" evidence="5">
    <location>
        <begin position="889"/>
        <end position="985"/>
    </location>
</feature>
<organism evidence="6 7">
    <name type="scientific">Acidicapsa dinghuensis</name>
    <dbReference type="NCBI Taxonomy" id="2218256"/>
    <lineage>
        <taxon>Bacteria</taxon>
        <taxon>Pseudomonadati</taxon>
        <taxon>Acidobacteriota</taxon>
        <taxon>Terriglobia</taxon>
        <taxon>Terriglobales</taxon>
        <taxon>Acidobacteriaceae</taxon>
        <taxon>Acidicapsa</taxon>
    </lineage>
</organism>
<keyword evidence="2" id="KW-0418">Kinase</keyword>
<keyword evidence="7" id="KW-1185">Reference proteome</keyword>
<dbReference type="InterPro" id="IPR036890">
    <property type="entry name" value="HATPase_C_sf"/>
</dbReference>